<keyword evidence="4" id="KW-0808">Transferase</keyword>
<proteinExistence type="predicted"/>
<evidence type="ECO:0000313" key="12">
    <source>
        <dbReference type="Proteomes" id="UP000189739"/>
    </source>
</evidence>
<dbReference type="Pfam" id="PF02518">
    <property type="entry name" value="HATPase_c"/>
    <property type="match status" value="1"/>
</dbReference>
<keyword evidence="12" id="KW-1185">Reference proteome</keyword>
<gene>
    <name evidence="11" type="ORF">BC343_20495</name>
</gene>
<sequence length="744" mass="83342">MPLKHIRRVIPGVALFYLFSGNAAFAGMRNPHVDSIKNLLSIASAAQSPTDTVTINRMNKLAADYFQSNPDSAFYYGQKGVEMARKIKYEEGLANGLLQTGHVNYFKGRSEKAQENFDEAIQIYKRLKNNKGLSLSYVSLGRMYTLLADYKKALVYLIQALGINEKINDQRALADNYKNIGIVYYSMGDLSQALDYYYKGLFIAVKYHYSGPSAELYNDIGLVLQAMEVYPNALDHYQKALNLFKGTKNYQAIATVNENIGEVLLAQKEYSKAIGYLASSLKVAKSQEDIDGLCSLYTDLGLCYANQGKGALAISYLDTAVSISQKYKYVFNQAYALIGLSTAYNLQKQYTKAFQHAIAGQALAIQLGNLSVRANAALQLSKTLSGLGKFDDAYAYLDEYMQLRAKLKDNESIQKLTSYNYGLNFAAKERQIKEQQREQTLLYQQKIESQRSLNIIFGIVILAMIIIAVNYYRQRRKQQQINAKLEEKNYEVLQQKVSLDDQTYKLNDLNKLKDRLISILAHDLRAPLSTLRGMFDLLTDQTITHQEMLEMIPGVLKKLEYTSDFLDTLLFWINSQMESFTNSVTTFSVKDVVRYEVENYHDSATQKGVGLIDGVEAGLSAAADPNSIRIVLRNLITNAIKFTGKGDTIEVLSGWQDEEHVIIRVRDTGMGMAPEQAEKLFKSKVDSKTGTNNELGTGMGLLFCKDLVEKCNGKIWVNSQPGIGTEFAFTIPVVAQPVEVGVLA</sequence>
<keyword evidence="8" id="KW-0812">Transmembrane</keyword>
<dbReference type="AlphaFoldDB" id="A0A1S9PLD6"/>
<keyword evidence="6" id="KW-0902">Two-component regulatory system</keyword>
<keyword evidence="9" id="KW-0732">Signal</keyword>
<keyword evidence="5" id="KW-0418">Kinase</keyword>
<feature type="transmembrane region" description="Helical" evidence="8">
    <location>
        <begin position="453"/>
        <end position="472"/>
    </location>
</feature>
<dbReference type="Pfam" id="PF13181">
    <property type="entry name" value="TPR_8"/>
    <property type="match status" value="1"/>
</dbReference>
<evidence type="ECO:0000256" key="4">
    <source>
        <dbReference type="ARBA" id="ARBA00022679"/>
    </source>
</evidence>
<dbReference type="STRING" id="1792845.BC343_20495"/>
<comment type="catalytic activity">
    <reaction evidence="1">
        <text>ATP + protein L-histidine = ADP + protein N-phospho-L-histidine.</text>
        <dbReference type="EC" id="2.7.13.3"/>
    </reaction>
</comment>
<dbReference type="PROSITE" id="PS50109">
    <property type="entry name" value="HIS_KIN"/>
    <property type="match status" value="1"/>
</dbReference>
<evidence type="ECO:0000256" key="5">
    <source>
        <dbReference type="ARBA" id="ARBA00022777"/>
    </source>
</evidence>
<evidence type="ECO:0000256" key="9">
    <source>
        <dbReference type="SAM" id="SignalP"/>
    </source>
</evidence>
<dbReference type="SMART" id="SM00028">
    <property type="entry name" value="TPR"/>
    <property type="match status" value="8"/>
</dbReference>
<dbReference type="InterPro" id="IPR004358">
    <property type="entry name" value="Sig_transdc_His_kin-like_C"/>
</dbReference>
<keyword evidence="7" id="KW-0802">TPR repeat</keyword>
<dbReference type="SUPFAM" id="SSF48452">
    <property type="entry name" value="TPR-like"/>
    <property type="match status" value="3"/>
</dbReference>
<keyword evidence="3" id="KW-0597">Phosphoprotein</keyword>
<feature type="domain" description="Histidine kinase" evidence="10">
    <location>
        <begin position="519"/>
        <end position="735"/>
    </location>
</feature>
<dbReference type="SUPFAM" id="SSF55874">
    <property type="entry name" value="ATPase domain of HSP90 chaperone/DNA topoisomerase II/histidine kinase"/>
    <property type="match status" value="1"/>
</dbReference>
<dbReference type="CDD" id="cd00082">
    <property type="entry name" value="HisKA"/>
    <property type="match status" value="1"/>
</dbReference>
<evidence type="ECO:0000256" key="2">
    <source>
        <dbReference type="ARBA" id="ARBA00012438"/>
    </source>
</evidence>
<feature type="repeat" description="TPR" evidence="7">
    <location>
        <begin position="214"/>
        <end position="247"/>
    </location>
</feature>
<dbReference type="InterPro" id="IPR003594">
    <property type="entry name" value="HATPase_dom"/>
</dbReference>
<evidence type="ECO:0000256" key="7">
    <source>
        <dbReference type="PROSITE-ProRule" id="PRU00339"/>
    </source>
</evidence>
<dbReference type="InterPro" id="IPR036890">
    <property type="entry name" value="HATPase_C_sf"/>
</dbReference>
<dbReference type="GO" id="GO:0000155">
    <property type="term" value="F:phosphorelay sensor kinase activity"/>
    <property type="evidence" value="ECO:0007669"/>
    <property type="project" value="InterPro"/>
</dbReference>
<evidence type="ECO:0000256" key="3">
    <source>
        <dbReference type="ARBA" id="ARBA00022553"/>
    </source>
</evidence>
<organism evidence="11 12">
    <name type="scientific">Mucilaginibacter pedocola</name>
    <dbReference type="NCBI Taxonomy" id="1792845"/>
    <lineage>
        <taxon>Bacteria</taxon>
        <taxon>Pseudomonadati</taxon>
        <taxon>Bacteroidota</taxon>
        <taxon>Sphingobacteriia</taxon>
        <taxon>Sphingobacteriales</taxon>
        <taxon>Sphingobacteriaceae</taxon>
        <taxon>Mucilaginibacter</taxon>
    </lineage>
</organism>
<dbReference type="EC" id="2.7.13.3" evidence="2"/>
<keyword evidence="8" id="KW-1133">Transmembrane helix</keyword>
<dbReference type="PROSITE" id="PS50005">
    <property type="entry name" value="TPR"/>
    <property type="match status" value="3"/>
</dbReference>
<dbReference type="InterPro" id="IPR005467">
    <property type="entry name" value="His_kinase_dom"/>
</dbReference>
<dbReference type="OrthoDB" id="9810447at2"/>
<reference evidence="11 12" key="1">
    <citation type="submission" date="2016-07" db="EMBL/GenBank/DDBJ databases">
        <title>Genomic analysis of zinc-resistant bacterium Mucilaginibacter pedocola TBZ30.</title>
        <authorList>
            <person name="Huang J."/>
            <person name="Tang J."/>
        </authorList>
    </citation>
    <scope>NUCLEOTIDE SEQUENCE [LARGE SCALE GENOMIC DNA]</scope>
    <source>
        <strain evidence="11 12">TBZ30</strain>
    </source>
</reference>
<protein>
    <recommendedName>
        <fullName evidence="2">histidine kinase</fullName>
        <ecNumber evidence="2">2.7.13.3</ecNumber>
    </recommendedName>
</protein>
<dbReference type="Pfam" id="PF13424">
    <property type="entry name" value="TPR_12"/>
    <property type="match status" value="2"/>
</dbReference>
<dbReference type="RefSeq" id="WP_078346641.1">
    <property type="nucleotide sequence ID" value="NZ_MBTF01000002.1"/>
</dbReference>
<dbReference type="SMART" id="SM00387">
    <property type="entry name" value="HATPase_c"/>
    <property type="match status" value="1"/>
</dbReference>
<dbReference type="InterPro" id="IPR036097">
    <property type="entry name" value="HisK_dim/P_sf"/>
</dbReference>
<dbReference type="Gene3D" id="3.30.565.10">
    <property type="entry name" value="Histidine kinase-like ATPase, C-terminal domain"/>
    <property type="match status" value="1"/>
</dbReference>
<accession>A0A1S9PLD6</accession>
<evidence type="ECO:0000313" key="11">
    <source>
        <dbReference type="EMBL" id="OOQ61358.1"/>
    </source>
</evidence>
<dbReference type="InterPro" id="IPR011990">
    <property type="entry name" value="TPR-like_helical_dom_sf"/>
</dbReference>
<feature type="repeat" description="TPR" evidence="7">
    <location>
        <begin position="174"/>
        <end position="207"/>
    </location>
</feature>
<comment type="caution">
    <text evidence="11">The sequence shown here is derived from an EMBL/GenBank/DDBJ whole genome shotgun (WGS) entry which is preliminary data.</text>
</comment>
<dbReference type="EMBL" id="MBTF01000002">
    <property type="protein sequence ID" value="OOQ61358.1"/>
    <property type="molecule type" value="Genomic_DNA"/>
</dbReference>
<dbReference type="InterPro" id="IPR019734">
    <property type="entry name" value="TPR_rpt"/>
</dbReference>
<evidence type="ECO:0000259" key="10">
    <source>
        <dbReference type="PROSITE" id="PS50109"/>
    </source>
</evidence>
<dbReference type="SUPFAM" id="SSF47384">
    <property type="entry name" value="Homodimeric domain of signal transducing histidine kinase"/>
    <property type="match status" value="1"/>
</dbReference>
<dbReference type="PRINTS" id="PR00344">
    <property type="entry name" value="BCTRLSENSOR"/>
</dbReference>
<dbReference type="PANTHER" id="PTHR43711">
    <property type="entry name" value="TWO-COMPONENT HISTIDINE KINASE"/>
    <property type="match status" value="1"/>
</dbReference>
<name>A0A1S9PLD6_9SPHI</name>
<dbReference type="Gene3D" id="1.10.287.130">
    <property type="match status" value="1"/>
</dbReference>
<dbReference type="SMART" id="SM00388">
    <property type="entry name" value="HisKA"/>
    <property type="match status" value="1"/>
</dbReference>
<keyword evidence="8" id="KW-0472">Membrane</keyword>
<dbReference type="Proteomes" id="UP000189739">
    <property type="component" value="Unassembled WGS sequence"/>
</dbReference>
<evidence type="ECO:0000256" key="6">
    <source>
        <dbReference type="ARBA" id="ARBA00023012"/>
    </source>
</evidence>
<feature type="signal peptide" evidence="9">
    <location>
        <begin position="1"/>
        <end position="26"/>
    </location>
</feature>
<feature type="chain" id="PRO_5012661932" description="histidine kinase" evidence="9">
    <location>
        <begin position="27"/>
        <end position="744"/>
    </location>
</feature>
<evidence type="ECO:0000256" key="1">
    <source>
        <dbReference type="ARBA" id="ARBA00000085"/>
    </source>
</evidence>
<dbReference type="PANTHER" id="PTHR43711:SF28">
    <property type="entry name" value="SENSOR HISTIDINE KINASE YXDK"/>
    <property type="match status" value="1"/>
</dbReference>
<feature type="repeat" description="TPR" evidence="7">
    <location>
        <begin position="134"/>
        <end position="167"/>
    </location>
</feature>
<evidence type="ECO:0000256" key="8">
    <source>
        <dbReference type="SAM" id="Phobius"/>
    </source>
</evidence>
<dbReference type="InterPro" id="IPR050736">
    <property type="entry name" value="Sensor_HK_Regulatory"/>
</dbReference>
<dbReference type="Gene3D" id="1.25.40.10">
    <property type="entry name" value="Tetratricopeptide repeat domain"/>
    <property type="match status" value="3"/>
</dbReference>
<dbReference type="InterPro" id="IPR003661">
    <property type="entry name" value="HisK_dim/P_dom"/>
</dbReference>